<proteinExistence type="predicted"/>
<protein>
    <submittedName>
        <fullName evidence="3">Intracellular protein transport protein USO1-like</fullName>
    </submittedName>
</protein>
<feature type="coiled-coil region" evidence="1">
    <location>
        <begin position="420"/>
        <end position="471"/>
    </location>
</feature>
<keyword evidence="1" id="KW-0175">Coiled coil</keyword>
<dbReference type="GeneID" id="102206474"/>
<evidence type="ECO:0000256" key="1">
    <source>
        <dbReference type="SAM" id="Coils"/>
    </source>
</evidence>
<evidence type="ECO:0000313" key="3">
    <source>
        <dbReference type="RefSeq" id="XP_005755664.1"/>
    </source>
</evidence>
<name>A0A9Y3S568_9CICH</name>
<accession>A0A9Y3S568</accession>
<organism evidence="2 3">
    <name type="scientific">Pundamilia nyererei</name>
    <dbReference type="NCBI Taxonomy" id="303518"/>
    <lineage>
        <taxon>Eukaryota</taxon>
        <taxon>Metazoa</taxon>
        <taxon>Chordata</taxon>
        <taxon>Craniata</taxon>
        <taxon>Vertebrata</taxon>
        <taxon>Euteleostomi</taxon>
        <taxon>Actinopterygii</taxon>
        <taxon>Neopterygii</taxon>
        <taxon>Teleostei</taxon>
        <taxon>Neoteleostei</taxon>
        <taxon>Acanthomorphata</taxon>
        <taxon>Ovalentaria</taxon>
        <taxon>Cichlomorphae</taxon>
        <taxon>Cichliformes</taxon>
        <taxon>Cichlidae</taxon>
        <taxon>African cichlids</taxon>
        <taxon>Pseudocrenilabrinae</taxon>
        <taxon>Haplochromini</taxon>
        <taxon>Pundamilia</taxon>
    </lineage>
</organism>
<feature type="coiled-coil region" evidence="1">
    <location>
        <begin position="318"/>
        <end position="390"/>
    </location>
</feature>
<dbReference type="Proteomes" id="UP000695023">
    <property type="component" value="Unplaced"/>
</dbReference>
<sequence>MALNKEQQKTTSEFVKVCRERVDDISSLKQEARAHLSQVDQLRKRMAQCEMKAAGSEKYERKILDLQKKCKDLERKHATEKKRREQKEKDVEFLSRLQGKVNRLSKENEALKQELKQVTTEKNLKVKELKEKEEQIKNELRVQDQLKEERVNFEKRTSEYLVEASTLFQCRDRLKTVEALEEKLKAEIKTWQKKAEDFEERKDRVIMEKSALIMKNNELSDLLLGKDLDNNKLVKELKGKREEIESQTKEASKQLSNTQHLEKVLQMKNEQIAKLESERRESFKKMTSQDHEIVSLRNALKETEHRLKIQMTHDEFWNEKLNKELSEAKTVISQFKDTIESLTKDTEQKNSEREMIQAELSKSQTGYFAVKNQLELIKQKQAEAQTAQAKQLACVNKERNVVKKRLVQILADKEKVDKELTHYKEIVFQQQQNIKELETEIQMSSIQRQTIEGQKQEIDRLTKQVKDLREENSLKVAIELHKYAA</sequence>
<reference evidence="3" key="1">
    <citation type="submission" date="2025-08" db="UniProtKB">
        <authorList>
            <consortium name="RefSeq"/>
        </authorList>
    </citation>
    <scope>IDENTIFICATION</scope>
</reference>
<evidence type="ECO:0000313" key="2">
    <source>
        <dbReference type="Proteomes" id="UP000695023"/>
    </source>
</evidence>
<feature type="coiled-coil region" evidence="1">
    <location>
        <begin position="25"/>
        <end position="285"/>
    </location>
</feature>
<keyword evidence="2" id="KW-1185">Reference proteome</keyword>
<feature type="non-terminal residue" evidence="3">
    <location>
        <position position="485"/>
    </location>
</feature>
<dbReference type="AlphaFoldDB" id="A0A9Y3S568"/>
<dbReference type="RefSeq" id="XP_005755664.1">
    <property type="nucleotide sequence ID" value="XM_005755607.1"/>
</dbReference>
<gene>
    <name evidence="3" type="primary">LOC102206474</name>
</gene>